<evidence type="ECO:0000256" key="6">
    <source>
        <dbReference type="SAM" id="Phobius"/>
    </source>
</evidence>
<feature type="transmembrane region" description="Helical" evidence="6">
    <location>
        <begin position="163"/>
        <end position="182"/>
    </location>
</feature>
<proteinExistence type="predicted"/>
<dbReference type="PANTHER" id="PTHR30482">
    <property type="entry name" value="HIGH-AFFINITY BRANCHED-CHAIN AMINO ACID TRANSPORT SYSTEM PERMEASE"/>
    <property type="match status" value="1"/>
</dbReference>
<dbReference type="AlphaFoldDB" id="A0A7X0I9Q9"/>
<keyword evidence="5 6" id="KW-0472">Membrane</keyword>
<evidence type="ECO:0000256" key="1">
    <source>
        <dbReference type="ARBA" id="ARBA00004651"/>
    </source>
</evidence>
<name>A0A7X0I9Q9_9ACTN</name>
<feature type="transmembrane region" description="Helical" evidence="6">
    <location>
        <begin position="115"/>
        <end position="136"/>
    </location>
</feature>
<dbReference type="RefSeq" id="WP_184978484.1">
    <property type="nucleotide sequence ID" value="NZ_BAAALO010000028.1"/>
</dbReference>
<feature type="transmembrane region" description="Helical" evidence="6">
    <location>
        <begin position="209"/>
        <end position="230"/>
    </location>
</feature>
<dbReference type="Proteomes" id="UP000555564">
    <property type="component" value="Unassembled WGS sequence"/>
</dbReference>
<keyword evidence="4 6" id="KW-1133">Transmembrane helix</keyword>
<evidence type="ECO:0000313" key="7">
    <source>
        <dbReference type="EMBL" id="MBB6471240.1"/>
    </source>
</evidence>
<evidence type="ECO:0000256" key="3">
    <source>
        <dbReference type="ARBA" id="ARBA00022692"/>
    </source>
</evidence>
<dbReference type="InterPro" id="IPR043428">
    <property type="entry name" value="LivM-like"/>
</dbReference>
<evidence type="ECO:0000256" key="5">
    <source>
        <dbReference type="ARBA" id="ARBA00023136"/>
    </source>
</evidence>
<dbReference type="EMBL" id="JACHIU010000001">
    <property type="protein sequence ID" value="MBB6471240.1"/>
    <property type="molecule type" value="Genomic_DNA"/>
</dbReference>
<dbReference type="CDD" id="cd06581">
    <property type="entry name" value="TM_PBP1_LivM_like"/>
    <property type="match status" value="1"/>
</dbReference>
<comment type="subcellular location">
    <subcellularLocation>
        <location evidence="1">Cell membrane</location>
        <topology evidence="1">Multi-pass membrane protein</topology>
    </subcellularLocation>
</comment>
<dbReference type="PANTHER" id="PTHR30482:SF17">
    <property type="entry name" value="ABC TRANSPORTER ATP-BINDING PROTEIN"/>
    <property type="match status" value="1"/>
</dbReference>
<dbReference type="Pfam" id="PF02653">
    <property type="entry name" value="BPD_transp_2"/>
    <property type="match status" value="1"/>
</dbReference>
<keyword evidence="3 6" id="KW-0812">Transmembrane</keyword>
<dbReference type="GO" id="GO:0015658">
    <property type="term" value="F:branched-chain amino acid transmembrane transporter activity"/>
    <property type="evidence" value="ECO:0007669"/>
    <property type="project" value="InterPro"/>
</dbReference>
<comment type="caution">
    <text evidence="7">The sequence shown here is derived from an EMBL/GenBank/DDBJ whole genome shotgun (WGS) entry which is preliminary data.</text>
</comment>
<dbReference type="GO" id="GO:0005886">
    <property type="term" value="C:plasma membrane"/>
    <property type="evidence" value="ECO:0007669"/>
    <property type="project" value="UniProtKB-SubCell"/>
</dbReference>
<evidence type="ECO:0000256" key="4">
    <source>
        <dbReference type="ARBA" id="ARBA00022989"/>
    </source>
</evidence>
<feature type="transmembrane region" description="Helical" evidence="6">
    <location>
        <begin position="12"/>
        <end position="33"/>
    </location>
</feature>
<feature type="transmembrane region" description="Helical" evidence="6">
    <location>
        <begin position="250"/>
        <end position="273"/>
    </location>
</feature>
<keyword evidence="2" id="KW-1003">Cell membrane</keyword>
<reference evidence="7 8" key="1">
    <citation type="submission" date="2020-08" db="EMBL/GenBank/DDBJ databases">
        <title>Sequencing the genomes of 1000 actinobacteria strains.</title>
        <authorList>
            <person name="Klenk H.-P."/>
        </authorList>
    </citation>
    <scope>NUCLEOTIDE SEQUENCE [LARGE SCALE GENOMIC DNA]</scope>
    <source>
        <strain evidence="7 8">DSM 44936</strain>
    </source>
</reference>
<sequence>MTFLQRTPARALAPPLLVLVAAAPPFLLGPYAVSTFTQILAFSLMVMSIVLLMGIAGMPTIGQAGFFGVGGYATGLLADRLTTSAPTLLVIAAVAGGLVAAATGWLLVRVKGTYLLMLTLAIGELLALVAIARVTLTGGSDGLANIPVLTLWPGAELRHVAVVYWYIAGVVLLMAALIALIIRSPFGRALLGVRDNEPRMRALGYSTGLYKYAAFTASGAIAGIAGSLWVTQTLFISPSDMSFHTSALALLALIVGGSQSLWGAVAGSALIIVVQNMLPISMQGLGPFVLGVVLVVVVYALPDGFAGIRNPLRRRHAT</sequence>
<keyword evidence="8" id="KW-1185">Reference proteome</keyword>
<feature type="transmembrane region" description="Helical" evidence="6">
    <location>
        <begin position="39"/>
        <end position="57"/>
    </location>
</feature>
<organism evidence="7 8">
    <name type="scientific">Sphaerisporangium rubeum</name>
    <dbReference type="NCBI Taxonomy" id="321317"/>
    <lineage>
        <taxon>Bacteria</taxon>
        <taxon>Bacillati</taxon>
        <taxon>Actinomycetota</taxon>
        <taxon>Actinomycetes</taxon>
        <taxon>Streptosporangiales</taxon>
        <taxon>Streptosporangiaceae</taxon>
        <taxon>Sphaerisporangium</taxon>
    </lineage>
</organism>
<protein>
    <submittedName>
        <fullName evidence="7">Branched-chain amino acid transport system permease protein</fullName>
    </submittedName>
</protein>
<feature type="transmembrane region" description="Helical" evidence="6">
    <location>
        <begin position="285"/>
        <end position="302"/>
    </location>
</feature>
<evidence type="ECO:0000256" key="2">
    <source>
        <dbReference type="ARBA" id="ARBA00022475"/>
    </source>
</evidence>
<feature type="transmembrane region" description="Helical" evidence="6">
    <location>
        <begin position="88"/>
        <end position="108"/>
    </location>
</feature>
<accession>A0A7X0I9Q9</accession>
<gene>
    <name evidence="7" type="ORF">BJ992_000671</name>
</gene>
<dbReference type="InterPro" id="IPR001851">
    <property type="entry name" value="ABC_transp_permease"/>
</dbReference>
<evidence type="ECO:0000313" key="8">
    <source>
        <dbReference type="Proteomes" id="UP000555564"/>
    </source>
</evidence>